<organism evidence="2">
    <name type="scientific">uncultured Poseidoniia archaeon</name>
    <dbReference type="NCBI Taxonomy" id="1697135"/>
    <lineage>
        <taxon>Archaea</taxon>
        <taxon>Methanobacteriati</taxon>
        <taxon>Thermoplasmatota</taxon>
        <taxon>Candidatus Poseidoniia</taxon>
        <taxon>environmental samples</taxon>
    </lineage>
</organism>
<evidence type="ECO:0000313" key="2">
    <source>
        <dbReference type="EMBL" id="ANV79547.1"/>
    </source>
</evidence>
<accession>A0A1B1TB85</accession>
<feature type="region of interest" description="Disordered" evidence="1">
    <location>
        <begin position="1"/>
        <end position="39"/>
    </location>
</feature>
<reference evidence="2" key="1">
    <citation type="submission" date="2014-11" db="EMBL/GenBank/DDBJ databases">
        <authorList>
            <person name="Zhu J."/>
            <person name="Qi W."/>
            <person name="Song R."/>
        </authorList>
    </citation>
    <scope>NUCLEOTIDE SEQUENCE</scope>
</reference>
<proteinExistence type="predicted"/>
<reference evidence="2" key="2">
    <citation type="journal article" date="2015" name="ISME J.">
        <title>A new class of marine Euryarchaeota group II from the Mediterranean deep chlorophyll maximum.</title>
        <authorList>
            <person name="Martin-Cuadrado A.B."/>
            <person name="Garcia-Heredia I."/>
            <person name="Molto A.G."/>
            <person name="Lopez-Ubeda R."/>
            <person name="Kimes N."/>
            <person name="Lopez-Garcia P."/>
            <person name="Moreira D."/>
            <person name="Rodriguez-Valera F."/>
        </authorList>
    </citation>
    <scope>NUCLEOTIDE SEQUENCE</scope>
</reference>
<sequence length="39" mass="4555">MADESNAVDKKRKSKGDKKAKKYFNRYKKGGPKKQRVKL</sequence>
<protein>
    <submittedName>
        <fullName evidence="2">Uncharacterized protein</fullName>
    </submittedName>
</protein>
<dbReference type="AlphaFoldDB" id="A0A1B1TB85"/>
<feature type="compositionally biased region" description="Basic residues" evidence="1">
    <location>
        <begin position="10"/>
        <end position="39"/>
    </location>
</feature>
<dbReference type="EMBL" id="KP211838">
    <property type="protein sequence ID" value="ANV79547.1"/>
    <property type="molecule type" value="Genomic_DNA"/>
</dbReference>
<name>A0A1B1TB85_9ARCH</name>
<evidence type="ECO:0000256" key="1">
    <source>
        <dbReference type="SAM" id="MobiDB-lite"/>
    </source>
</evidence>